<accession>A0A8J3AY16</accession>
<evidence type="ECO:0000313" key="4">
    <source>
        <dbReference type="Proteomes" id="UP000627205"/>
    </source>
</evidence>
<dbReference type="InterPro" id="IPR024572">
    <property type="entry name" value="RcnB"/>
</dbReference>
<keyword evidence="4" id="KW-1185">Reference proteome</keyword>
<feature type="compositionally biased region" description="Basic and acidic residues" evidence="1">
    <location>
        <begin position="23"/>
        <end position="56"/>
    </location>
</feature>
<protein>
    <recommendedName>
        <fullName evidence="5">Transmembrane signal peptide protein</fullName>
    </recommendedName>
</protein>
<feature type="chain" id="PRO_5035279870" description="Transmembrane signal peptide protein" evidence="2">
    <location>
        <begin position="24"/>
        <end position="127"/>
    </location>
</feature>
<evidence type="ECO:0000256" key="1">
    <source>
        <dbReference type="SAM" id="MobiDB-lite"/>
    </source>
</evidence>
<gene>
    <name evidence="3" type="ORF">GCM10011430_26090</name>
</gene>
<comment type="caution">
    <text evidence="3">The sequence shown here is derived from an EMBL/GenBank/DDBJ whole genome shotgun (WGS) entry which is preliminary data.</text>
</comment>
<organism evidence="3 4">
    <name type="scientific">Oxalicibacterium solurbis</name>
    <dbReference type="NCBI Taxonomy" id="69280"/>
    <lineage>
        <taxon>Bacteria</taxon>
        <taxon>Pseudomonadati</taxon>
        <taxon>Pseudomonadota</taxon>
        <taxon>Betaproteobacteria</taxon>
        <taxon>Burkholderiales</taxon>
        <taxon>Oxalobacteraceae</taxon>
        <taxon>Oxalicibacterium</taxon>
    </lineage>
</organism>
<evidence type="ECO:0008006" key="5">
    <source>
        <dbReference type="Google" id="ProtNLM"/>
    </source>
</evidence>
<name>A0A8J3AY16_9BURK</name>
<feature type="region of interest" description="Disordered" evidence="1">
    <location>
        <begin position="22"/>
        <end position="63"/>
    </location>
</feature>
<evidence type="ECO:0000256" key="2">
    <source>
        <dbReference type="SAM" id="SignalP"/>
    </source>
</evidence>
<dbReference type="EMBL" id="BMDP01000004">
    <property type="protein sequence ID" value="GGI55435.1"/>
    <property type="molecule type" value="Genomic_DNA"/>
</dbReference>
<dbReference type="Pfam" id="PF11776">
    <property type="entry name" value="RcnB"/>
    <property type="match status" value="1"/>
</dbReference>
<feature type="signal peptide" evidence="2">
    <location>
        <begin position="1"/>
        <end position="23"/>
    </location>
</feature>
<proteinExistence type="predicted"/>
<dbReference type="AlphaFoldDB" id="A0A8J3AY16"/>
<reference evidence="3" key="1">
    <citation type="journal article" date="2014" name="Int. J. Syst. Evol. Microbiol.">
        <title>Complete genome sequence of Corynebacterium casei LMG S-19264T (=DSM 44701T), isolated from a smear-ripened cheese.</title>
        <authorList>
            <consortium name="US DOE Joint Genome Institute (JGI-PGF)"/>
            <person name="Walter F."/>
            <person name="Albersmeier A."/>
            <person name="Kalinowski J."/>
            <person name="Ruckert C."/>
        </authorList>
    </citation>
    <scope>NUCLEOTIDE SEQUENCE</scope>
    <source>
        <strain evidence="3">CCM 7664</strain>
    </source>
</reference>
<sequence>MKKRLIACTLIAAALAAQGSAFADDHGHGRGHDKSYRYDDRHDRHDRHDQRDDHRYYHNGRGAGPHHDFYRGQHLSAEYRRHEYIVDNWRYHRLSAPPRGYHWVQTGPDYVLVAIATGIIAQIVLSN</sequence>
<dbReference type="Proteomes" id="UP000627205">
    <property type="component" value="Unassembled WGS sequence"/>
</dbReference>
<reference evidence="3" key="2">
    <citation type="submission" date="2020-09" db="EMBL/GenBank/DDBJ databases">
        <authorList>
            <person name="Sun Q."/>
            <person name="Sedlacek I."/>
        </authorList>
    </citation>
    <scope>NUCLEOTIDE SEQUENCE</scope>
    <source>
        <strain evidence="3">CCM 7664</strain>
    </source>
</reference>
<dbReference type="RefSeq" id="WP_188422560.1">
    <property type="nucleotide sequence ID" value="NZ_BMDP01000004.1"/>
</dbReference>
<evidence type="ECO:0000313" key="3">
    <source>
        <dbReference type="EMBL" id="GGI55435.1"/>
    </source>
</evidence>
<keyword evidence="2" id="KW-0732">Signal</keyword>
<dbReference type="Gene3D" id="3.10.450.160">
    <property type="entry name" value="inner membrane protein cigr"/>
    <property type="match status" value="1"/>
</dbReference>